<dbReference type="InterPro" id="IPR052286">
    <property type="entry name" value="Wnt_signaling_inhibitor"/>
</dbReference>
<dbReference type="EMBL" id="JARKIK010000091">
    <property type="protein sequence ID" value="KAK8723104.1"/>
    <property type="molecule type" value="Genomic_DNA"/>
</dbReference>
<reference evidence="5 6" key="1">
    <citation type="journal article" date="2024" name="BMC Genomics">
        <title>Genome assembly of redclaw crayfish (Cherax quadricarinatus) provides insights into its immune adaptation and hypoxia tolerance.</title>
        <authorList>
            <person name="Liu Z."/>
            <person name="Zheng J."/>
            <person name="Li H."/>
            <person name="Fang K."/>
            <person name="Wang S."/>
            <person name="He J."/>
            <person name="Zhou D."/>
            <person name="Weng S."/>
            <person name="Chi M."/>
            <person name="Gu Z."/>
            <person name="He J."/>
            <person name="Li F."/>
            <person name="Wang M."/>
        </authorList>
    </citation>
    <scope>NUCLEOTIDE SEQUENCE [LARGE SCALE GENOMIC DNA]</scope>
    <source>
        <strain evidence="5">ZL_2023a</strain>
    </source>
</reference>
<keyword evidence="6" id="KW-1185">Reference proteome</keyword>
<dbReference type="SUPFAM" id="SSF52058">
    <property type="entry name" value="L domain-like"/>
    <property type="match status" value="1"/>
</dbReference>
<accession>A0AAW0W0F3</accession>
<sequence>VTCVMVLSVVTLAFTISESKDYIPQPRAWPCPNSTDILPCTCTSTQETDLKIDCSLVKSNDELARVFQSVFPFSEFLELNIEQNPNDPAYNLNAIEPNVFNGLSFERIIIRGTKLTAVEEQAFTDSYNYLNYLNLANNQLNRFPFETLSNYIRLSSLVLDDNEFSELPSITSSSLQSISVSGNPHMKFDSPTLFEGAPLLSRISLARNNIINSTVGLLAPLNYSAIIDLSGNELTFIDENTFKPPGDTLLQIILDHNKIKDIRHDAVHGLMKTAHFSMTGNQMTSISKDVWKTIFDQLPNGAVDLSDNPLLCGCDMAWLFIEEGNTYLNLLTDTTKCYDGTQVRYLDPQYFTVQCT</sequence>
<evidence type="ECO:0000256" key="1">
    <source>
        <dbReference type="ARBA" id="ARBA00022614"/>
    </source>
</evidence>
<feature type="chain" id="PRO_5044717260" description="Oplophorus-luciferin 2-monooxygenase non-catalytic subunit" evidence="4">
    <location>
        <begin position="20"/>
        <end position="356"/>
    </location>
</feature>
<reference evidence="5" key="2">
    <citation type="submission" date="2024-01" db="EMBL/GenBank/DDBJ databases">
        <authorList>
            <person name="He J."/>
            <person name="Wang M."/>
            <person name="Zheng J."/>
            <person name="Liu Z."/>
        </authorList>
    </citation>
    <scope>NUCLEOTIDE SEQUENCE</scope>
    <source>
        <strain evidence="5">ZL_2023a</strain>
        <tissue evidence="5">Muscle</tissue>
    </source>
</reference>
<keyword evidence="2 4" id="KW-0732">Signal</keyword>
<feature type="signal peptide" evidence="4">
    <location>
        <begin position="1"/>
        <end position="19"/>
    </location>
</feature>
<dbReference type="Gene3D" id="3.80.10.10">
    <property type="entry name" value="Ribonuclease Inhibitor"/>
    <property type="match status" value="2"/>
</dbReference>
<dbReference type="EMBL" id="JARKIK010000091">
    <property type="protein sequence ID" value="KAK8723102.1"/>
    <property type="molecule type" value="Genomic_DNA"/>
</dbReference>
<evidence type="ECO:0000256" key="3">
    <source>
        <dbReference type="ARBA" id="ARBA00022737"/>
    </source>
</evidence>
<proteinExistence type="predicted"/>
<dbReference type="Proteomes" id="UP001445076">
    <property type="component" value="Unassembled WGS sequence"/>
</dbReference>
<gene>
    <name evidence="5" type="ORF">OTU49_011844</name>
</gene>
<dbReference type="PANTHER" id="PTHR24364">
    <property type="entry name" value="LP06937P"/>
    <property type="match status" value="1"/>
</dbReference>
<dbReference type="InterPro" id="IPR032675">
    <property type="entry name" value="LRR_dom_sf"/>
</dbReference>
<dbReference type="GO" id="GO:0016020">
    <property type="term" value="C:membrane"/>
    <property type="evidence" value="ECO:0007669"/>
    <property type="project" value="TreeGrafter"/>
</dbReference>
<protein>
    <recommendedName>
        <fullName evidence="7">Oplophorus-luciferin 2-monooxygenase non-catalytic subunit</fullName>
    </recommendedName>
</protein>
<evidence type="ECO:0000313" key="5">
    <source>
        <dbReference type="EMBL" id="KAK8723103.1"/>
    </source>
</evidence>
<dbReference type="EMBL" id="JARKIK010000091">
    <property type="protein sequence ID" value="KAK8723105.1"/>
    <property type="molecule type" value="Genomic_DNA"/>
</dbReference>
<evidence type="ECO:0000256" key="4">
    <source>
        <dbReference type="SAM" id="SignalP"/>
    </source>
</evidence>
<name>A0AAW0W0F3_CHEQU</name>
<comment type="caution">
    <text evidence="5">The sequence shown here is derived from an EMBL/GenBank/DDBJ whole genome shotgun (WGS) entry which is preliminary data.</text>
</comment>
<dbReference type="EMBL" id="JARKIK010000091">
    <property type="protein sequence ID" value="KAK8723106.1"/>
    <property type="molecule type" value="Genomic_DNA"/>
</dbReference>
<dbReference type="PANTHER" id="PTHR24364:SF18">
    <property type="entry name" value="LP06937P"/>
    <property type="match status" value="1"/>
</dbReference>
<keyword evidence="1" id="KW-0433">Leucine-rich repeat</keyword>
<organism evidence="5 6">
    <name type="scientific">Cherax quadricarinatus</name>
    <name type="common">Australian red claw crayfish</name>
    <dbReference type="NCBI Taxonomy" id="27406"/>
    <lineage>
        <taxon>Eukaryota</taxon>
        <taxon>Metazoa</taxon>
        <taxon>Ecdysozoa</taxon>
        <taxon>Arthropoda</taxon>
        <taxon>Crustacea</taxon>
        <taxon>Multicrustacea</taxon>
        <taxon>Malacostraca</taxon>
        <taxon>Eumalacostraca</taxon>
        <taxon>Eucarida</taxon>
        <taxon>Decapoda</taxon>
        <taxon>Pleocyemata</taxon>
        <taxon>Astacidea</taxon>
        <taxon>Parastacoidea</taxon>
        <taxon>Parastacidae</taxon>
        <taxon>Cherax</taxon>
    </lineage>
</organism>
<evidence type="ECO:0008006" key="7">
    <source>
        <dbReference type="Google" id="ProtNLM"/>
    </source>
</evidence>
<dbReference type="EMBL" id="JARKIK010000091">
    <property type="protein sequence ID" value="KAK8723103.1"/>
    <property type="molecule type" value="Genomic_DNA"/>
</dbReference>
<evidence type="ECO:0000313" key="6">
    <source>
        <dbReference type="Proteomes" id="UP001445076"/>
    </source>
</evidence>
<feature type="non-terminal residue" evidence="5">
    <location>
        <position position="1"/>
    </location>
</feature>
<dbReference type="AlphaFoldDB" id="A0AAW0W0F3"/>
<evidence type="ECO:0000256" key="2">
    <source>
        <dbReference type="ARBA" id="ARBA00022729"/>
    </source>
</evidence>
<keyword evidence="3" id="KW-0677">Repeat</keyword>